<dbReference type="Pfam" id="PF13464">
    <property type="entry name" value="RodZ_C"/>
    <property type="match status" value="1"/>
</dbReference>
<keyword evidence="1" id="KW-0472">Membrane</keyword>
<accession>A0A291BBF2</accession>
<dbReference type="PROSITE" id="PS50943">
    <property type="entry name" value="HTH_CROC1"/>
    <property type="match status" value="1"/>
</dbReference>
<dbReference type="KEGG" id="elux:BTN50_1894"/>
<feature type="transmembrane region" description="Helical" evidence="1">
    <location>
        <begin position="116"/>
        <end position="136"/>
    </location>
</feature>
<keyword evidence="1" id="KW-0812">Transmembrane</keyword>
<dbReference type="NCBIfam" id="NF008109">
    <property type="entry name" value="PRK10856.1"/>
    <property type="match status" value="1"/>
</dbReference>
<evidence type="ECO:0000313" key="4">
    <source>
        <dbReference type="Proteomes" id="UP000218160"/>
    </source>
</evidence>
<keyword evidence="1" id="KW-1133">Transmembrane helix</keyword>
<dbReference type="EMBL" id="CP020663">
    <property type="protein sequence ID" value="ATF10314.1"/>
    <property type="molecule type" value="Genomic_DNA"/>
</dbReference>
<dbReference type="CDD" id="cd00093">
    <property type="entry name" value="HTH_XRE"/>
    <property type="match status" value="1"/>
</dbReference>
<dbReference type="PANTHER" id="PTHR34475:SF1">
    <property type="entry name" value="CYTOSKELETON PROTEIN RODZ"/>
    <property type="match status" value="1"/>
</dbReference>
<dbReference type="RefSeq" id="WP_096619757.1">
    <property type="nucleotide sequence ID" value="NZ_CP020663.1"/>
</dbReference>
<reference evidence="4" key="1">
    <citation type="submission" date="2017-04" db="EMBL/GenBank/DDBJ databases">
        <title>Genome evolution of the luminous symbionts of deep sea anglerfish.</title>
        <authorList>
            <person name="Hendry T.A."/>
        </authorList>
    </citation>
    <scope>NUCLEOTIDE SEQUENCE [LARGE SCALE GENOMIC DNA]</scope>
</reference>
<feature type="domain" description="HTH cro/C1-type" evidence="2">
    <location>
        <begin position="22"/>
        <end position="51"/>
    </location>
</feature>
<dbReference type="SMART" id="SM00530">
    <property type="entry name" value="HTH_XRE"/>
    <property type="match status" value="1"/>
</dbReference>
<dbReference type="InterPro" id="IPR001387">
    <property type="entry name" value="Cro/C1-type_HTH"/>
</dbReference>
<evidence type="ECO:0000259" key="2">
    <source>
        <dbReference type="PROSITE" id="PS50943"/>
    </source>
</evidence>
<dbReference type="SUPFAM" id="SSF47413">
    <property type="entry name" value="lambda repressor-like DNA-binding domains"/>
    <property type="match status" value="1"/>
</dbReference>
<evidence type="ECO:0000256" key="1">
    <source>
        <dbReference type="SAM" id="Phobius"/>
    </source>
</evidence>
<keyword evidence="4" id="KW-1185">Reference proteome</keyword>
<dbReference type="Pfam" id="PF13413">
    <property type="entry name" value="HTH_25"/>
    <property type="match status" value="1"/>
</dbReference>
<dbReference type="PANTHER" id="PTHR34475">
    <property type="match status" value="1"/>
</dbReference>
<protein>
    <submittedName>
        <fullName evidence="3">Membrane protein</fullName>
    </submittedName>
</protein>
<proteinExistence type="predicted"/>
<dbReference type="GO" id="GO:0003677">
    <property type="term" value="F:DNA binding"/>
    <property type="evidence" value="ECO:0007669"/>
    <property type="project" value="InterPro"/>
</dbReference>
<name>A0A291BBF2_9GAMM</name>
<dbReference type="InterPro" id="IPR050400">
    <property type="entry name" value="Bact_Cytoskel_RodZ"/>
</dbReference>
<dbReference type="Gene3D" id="1.10.260.40">
    <property type="entry name" value="lambda repressor-like DNA-binding domains"/>
    <property type="match status" value="1"/>
</dbReference>
<dbReference type="InterPro" id="IPR010982">
    <property type="entry name" value="Lambda_DNA-bd_dom_sf"/>
</dbReference>
<dbReference type="AlphaFoldDB" id="A0A291BBF2"/>
<organism evidence="3 4">
    <name type="scientific">Candidatus Enterovibrio altilux</name>
    <dbReference type="NCBI Taxonomy" id="1927128"/>
    <lineage>
        <taxon>Bacteria</taxon>
        <taxon>Pseudomonadati</taxon>
        <taxon>Pseudomonadota</taxon>
        <taxon>Gammaproteobacteria</taxon>
        <taxon>Vibrionales</taxon>
        <taxon>Vibrionaceae</taxon>
        <taxon>Enterovibrio</taxon>
    </lineage>
</organism>
<sequence length="336" mass="37258">MNIEKNKEQLLNIETKHLGAMLKEAREALGLSAQDVANRLKLRASVIQELEDDFYDKKRIVTFTRGYIRSYAKLLGLNADLLLCNFQTAEEKEENSIQKMQSFSRKMRLEKQDSRVLGLTWFIFAVAVSLTILWWWQNQQNVPLPILPDAANIFVQKEGETENETNIVVNEIDSDLVESQAIKNSVGVTSVVKSTAVIPSENITAITNNTNVVLSKPATAQTAESHRTPLVTKTETTTKTVLMPAIATTSKNQAANSFVPLTMTFSADCWVNVRDANGTRLVAGIQTAGETLTLFGKPPLKVILGAPSVVNLVYNNKKIDLSSYPPRLVVRLSLPK</sequence>
<gene>
    <name evidence="3" type="ORF">BTN50_1894</name>
</gene>
<evidence type="ECO:0000313" key="3">
    <source>
        <dbReference type="EMBL" id="ATF10314.1"/>
    </source>
</evidence>
<dbReference type="InterPro" id="IPR025194">
    <property type="entry name" value="RodZ-like_C"/>
</dbReference>
<dbReference type="Proteomes" id="UP000218160">
    <property type="component" value="Chromosome 2"/>
</dbReference>